<comment type="caution">
    <text evidence="1">The sequence shown here is derived from an EMBL/GenBank/DDBJ whole genome shotgun (WGS) entry which is preliminary data.</text>
</comment>
<dbReference type="RefSeq" id="WP_075472205.1">
    <property type="nucleotide sequence ID" value="NZ_CAWQZC010000152.1"/>
</dbReference>
<name>A0ABY1HG12_9GAMM</name>
<dbReference type="Proteomes" id="UP000182660">
    <property type="component" value="Unassembled WGS sequence"/>
</dbReference>
<dbReference type="GeneID" id="61296033"/>
<protein>
    <submittedName>
        <fullName evidence="1">Uncharacterized protein</fullName>
    </submittedName>
</protein>
<dbReference type="EMBL" id="FPLJ01000052">
    <property type="protein sequence ID" value="SGY91468.1"/>
    <property type="molecule type" value="Genomic_DNA"/>
</dbReference>
<evidence type="ECO:0000313" key="2">
    <source>
        <dbReference type="Proteomes" id="UP000182660"/>
    </source>
</evidence>
<accession>A0ABY1HG12</accession>
<organism evidence="1 2">
    <name type="scientific">Moritella viscosa</name>
    <dbReference type="NCBI Taxonomy" id="80854"/>
    <lineage>
        <taxon>Bacteria</taxon>
        <taxon>Pseudomonadati</taxon>
        <taxon>Pseudomonadota</taxon>
        <taxon>Gammaproteobacteria</taxon>
        <taxon>Alteromonadales</taxon>
        <taxon>Moritellaceae</taxon>
        <taxon>Moritella</taxon>
    </lineage>
</organism>
<keyword evidence="2" id="KW-1185">Reference proteome</keyword>
<gene>
    <name evidence="1" type="ORF">MT2528_2168</name>
</gene>
<sequence length="550" mass="64631">MKKITKVELKKYTEMYISLESDEYFISPQVYSPLYRQLYEALMKGEEPPLTSDFKLVEHKQDFEECNTPFDRYLVAIFGSRFELSHPLPLPNEDATPEKLVLYLNARYGKTSTEVYSFNYDREKKQLLALFPKSLRPRFETGFESTCRSSWYKLFTFNYKLSTLNRQWKSFIRRADSKPDAKTLFDNVVKFNDIDSLKSRENSSLFMTLFYELDQGRPDGDDNYSRLIIMLPIALELVERAVKRKVIVLWDNAFDCEEIEDEITETFKNKNEVCSLLLKEIKPRYDVYEDINHEFYDTLMTTILKNDYYNKVLAKLSFENNLISSPEWESALGFLCQQSRWIQIKLDTNKQADKVAQALSIKSDQIDSDMLLISRMVNRLLEIKLQNVDEHILSNISLFVVAAIKHSFPSEIKGALKGAKDQFYHVYNRLSYSVHRAEERELQPWQLETVIRPSLLHFLLYCSELLIWVGKETVNDLSKFMRLRKIIYQSTLNINNELESTHHYLALYISNSFSSGQPGVDVVKKHFWEGADLSGELMKEHLNRTSYSWP</sequence>
<reference evidence="1 2" key="1">
    <citation type="submission" date="2016-11" db="EMBL/GenBank/DDBJ databases">
        <authorList>
            <person name="Klemetsen T."/>
        </authorList>
    </citation>
    <scope>NUCLEOTIDE SEQUENCE [LARGE SCALE GENOMIC DNA]</scope>
    <source>
        <strain evidence="1">MT 2528</strain>
    </source>
</reference>
<proteinExistence type="predicted"/>
<evidence type="ECO:0000313" key="1">
    <source>
        <dbReference type="EMBL" id="SGY91468.1"/>
    </source>
</evidence>